<proteinExistence type="inferred from homology"/>
<keyword evidence="1" id="KW-0443">Lipid metabolism</keyword>
<dbReference type="Pfam" id="PF10862">
    <property type="entry name" value="FcoT"/>
    <property type="match status" value="1"/>
</dbReference>
<keyword evidence="2" id="KW-0456">Lyase</keyword>
<evidence type="ECO:0000256" key="7">
    <source>
        <dbReference type="ARBA" id="ARBA00048742"/>
    </source>
</evidence>
<dbReference type="InterPro" id="IPR022598">
    <property type="entry name" value="FcoT_ThioEstase"/>
</dbReference>
<evidence type="ECO:0000256" key="1">
    <source>
        <dbReference type="ARBA" id="ARBA00023098"/>
    </source>
</evidence>
<dbReference type="GO" id="GO:0006629">
    <property type="term" value="P:lipid metabolic process"/>
    <property type="evidence" value="ECO:0007669"/>
    <property type="project" value="UniProtKB-KW"/>
</dbReference>
<dbReference type="Gene3D" id="3.10.129.30">
    <property type="entry name" value="Rv0098, thioesterase-like hot dog domain"/>
    <property type="match status" value="1"/>
</dbReference>
<evidence type="ECO:0000256" key="2">
    <source>
        <dbReference type="ARBA" id="ARBA00023239"/>
    </source>
</evidence>
<evidence type="ECO:0000256" key="3">
    <source>
        <dbReference type="ARBA" id="ARBA00035117"/>
    </source>
</evidence>
<dbReference type="GO" id="GO:0016829">
    <property type="term" value="F:lyase activity"/>
    <property type="evidence" value="ECO:0007669"/>
    <property type="project" value="UniProtKB-KW"/>
</dbReference>
<reference evidence="8" key="1">
    <citation type="submission" date="2019-02" db="EMBL/GenBank/DDBJ databases">
        <authorList>
            <person name="Gruber-Vodicka R. H."/>
            <person name="Seah K. B. B."/>
        </authorList>
    </citation>
    <scope>NUCLEOTIDE SEQUENCE</scope>
    <source>
        <strain evidence="9">BECK_BY2</strain>
        <strain evidence="8">BECK_BY3</strain>
    </source>
</reference>
<evidence type="ECO:0000313" key="8">
    <source>
        <dbReference type="EMBL" id="VFK53245.1"/>
    </source>
</evidence>
<dbReference type="EMBL" id="CAADFV010000020">
    <property type="protein sequence ID" value="VFK54048.1"/>
    <property type="molecule type" value="Genomic_DNA"/>
</dbReference>
<sequence>MNTEKDVSLIDIDNAFVRRLMIPYRTHATYLKKATFVITTQGDRRTFSIKGDFRIPISCYIDDTGHFNAVEYNICLNQIGYVFLAHCVKEKLLPEIGDYDLETFIKNQLSNVLIYRLSSKFPRMINAKKFYGELKLNSLKKVGNYTMFNYECGFWDDGDGYSNGSVIAVMPSVGMGGDMDRSELSEDEFSSVIEEYVSTVCNY</sequence>
<organism evidence="8">
    <name type="scientific">Candidatus Kentrum sp. TUN</name>
    <dbReference type="NCBI Taxonomy" id="2126343"/>
    <lineage>
        <taxon>Bacteria</taxon>
        <taxon>Pseudomonadati</taxon>
        <taxon>Pseudomonadota</taxon>
        <taxon>Gammaproteobacteria</taxon>
        <taxon>Candidatus Kentrum</taxon>
    </lineage>
</organism>
<evidence type="ECO:0000256" key="5">
    <source>
        <dbReference type="ARBA" id="ARBA00035169"/>
    </source>
</evidence>
<dbReference type="EMBL" id="CAADFY010000018">
    <property type="protein sequence ID" value="VFK53245.1"/>
    <property type="molecule type" value="Genomic_DNA"/>
</dbReference>
<dbReference type="EC" id="4.3.2.11" evidence="4"/>
<comment type="catalytic activity">
    <reaction evidence="7">
        <text>a (3R)-3-[(carboxymethyl)amino]fatty acid + holo-[ACP] + H(+) = a (2E)-enoyl-[ACP] + glycine + H2O</text>
        <dbReference type="Rhea" id="RHEA:74923"/>
        <dbReference type="Rhea" id="RHEA-COMP:9685"/>
        <dbReference type="Rhea" id="RHEA-COMP:9925"/>
        <dbReference type="ChEBI" id="CHEBI:15377"/>
        <dbReference type="ChEBI" id="CHEBI:15378"/>
        <dbReference type="ChEBI" id="CHEBI:57305"/>
        <dbReference type="ChEBI" id="CHEBI:64479"/>
        <dbReference type="ChEBI" id="CHEBI:78784"/>
        <dbReference type="ChEBI" id="CHEBI:193080"/>
        <dbReference type="EC" id="4.3.2.11"/>
    </reaction>
    <physiologicalReaction direction="right-to-left" evidence="7">
        <dbReference type="Rhea" id="RHEA:74925"/>
    </physiologicalReaction>
</comment>
<dbReference type="InterPro" id="IPR043064">
    <property type="entry name" value="FcoT_ThioEstase_Rv0098-like_sf"/>
</dbReference>
<accession>A0A450ZHG7</accession>
<evidence type="ECO:0000256" key="6">
    <source>
        <dbReference type="ARBA" id="ARBA00035448"/>
    </source>
</evidence>
<name>A0A450ZHG7_9GAMM</name>
<protein>
    <recommendedName>
        <fullName evidence="5">(2E)-enoyl-[ACP] glycyltransferase</fullName>
        <ecNumber evidence="4">4.3.2.11</ecNumber>
    </recommendedName>
    <alternativeName>
        <fullName evidence="6">(2E)-unsaturated fatty acyl-[ACP] glycyltransferase</fullName>
    </alternativeName>
</protein>
<gene>
    <name evidence="9" type="ORF">BECKTUN1418E_GA0071001_10208</name>
    <name evidence="8" type="ORF">BECKTUN1418F_GA0071002_10188</name>
</gene>
<comment type="similarity">
    <text evidence="3">Belongs to the FcoT family.</text>
</comment>
<dbReference type="AlphaFoldDB" id="A0A450ZHG7"/>
<evidence type="ECO:0000256" key="4">
    <source>
        <dbReference type="ARBA" id="ARBA00035127"/>
    </source>
</evidence>
<evidence type="ECO:0000313" key="9">
    <source>
        <dbReference type="EMBL" id="VFK54048.1"/>
    </source>
</evidence>